<organism evidence="1 2">
    <name type="scientific">Corynespora cassiicola Philippines</name>
    <dbReference type="NCBI Taxonomy" id="1448308"/>
    <lineage>
        <taxon>Eukaryota</taxon>
        <taxon>Fungi</taxon>
        <taxon>Dikarya</taxon>
        <taxon>Ascomycota</taxon>
        <taxon>Pezizomycotina</taxon>
        <taxon>Dothideomycetes</taxon>
        <taxon>Pleosporomycetidae</taxon>
        <taxon>Pleosporales</taxon>
        <taxon>Corynesporascaceae</taxon>
        <taxon>Corynespora</taxon>
    </lineage>
</organism>
<gene>
    <name evidence="1" type="ORF">BS50DRAFT_580217</name>
</gene>
<keyword evidence="2" id="KW-1185">Reference proteome</keyword>
<evidence type="ECO:0000313" key="1">
    <source>
        <dbReference type="EMBL" id="PSN59135.1"/>
    </source>
</evidence>
<feature type="non-terminal residue" evidence="1">
    <location>
        <position position="144"/>
    </location>
</feature>
<name>A0A2T2N123_CORCC</name>
<dbReference type="InterPro" id="IPR011990">
    <property type="entry name" value="TPR-like_helical_dom_sf"/>
</dbReference>
<reference evidence="1 2" key="1">
    <citation type="journal article" date="2018" name="Front. Microbiol.">
        <title>Genome-Wide Analysis of Corynespora cassiicola Leaf Fall Disease Putative Effectors.</title>
        <authorList>
            <person name="Lopez D."/>
            <person name="Ribeiro S."/>
            <person name="Label P."/>
            <person name="Fumanal B."/>
            <person name="Venisse J.S."/>
            <person name="Kohler A."/>
            <person name="de Oliveira R.R."/>
            <person name="Labutti K."/>
            <person name="Lipzen A."/>
            <person name="Lail K."/>
            <person name="Bauer D."/>
            <person name="Ohm R.A."/>
            <person name="Barry K.W."/>
            <person name="Spatafora J."/>
            <person name="Grigoriev I.V."/>
            <person name="Martin F.M."/>
            <person name="Pujade-Renaud V."/>
        </authorList>
    </citation>
    <scope>NUCLEOTIDE SEQUENCE [LARGE SCALE GENOMIC DNA]</scope>
    <source>
        <strain evidence="1 2">Philippines</strain>
    </source>
</reference>
<dbReference type="EMBL" id="KZ678164">
    <property type="protein sequence ID" value="PSN59135.1"/>
    <property type="molecule type" value="Genomic_DNA"/>
</dbReference>
<protein>
    <recommendedName>
        <fullName evidence="3">Kinesin light chain</fullName>
    </recommendedName>
</protein>
<dbReference type="PANTHER" id="PTHR46082">
    <property type="entry name" value="ATP/GTP-BINDING PROTEIN-RELATED"/>
    <property type="match status" value="1"/>
</dbReference>
<dbReference type="AlphaFoldDB" id="A0A2T2N123"/>
<dbReference type="STRING" id="1448308.A0A2T2N123"/>
<dbReference type="Pfam" id="PF13424">
    <property type="entry name" value="TPR_12"/>
    <property type="match status" value="1"/>
</dbReference>
<proteinExistence type="predicted"/>
<dbReference type="PANTHER" id="PTHR46082:SF11">
    <property type="entry name" value="AAA+ ATPASE DOMAIN-CONTAINING PROTEIN-RELATED"/>
    <property type="match status" value="1"/>
</dbReference>
<evidence type="ECO:0008006" key="3">
    <source>
        <dbReference type="Google" id="ProtNLM"/>
    </source>
</evidence>
<dbReference type="OrthoDB" id="5986190at2759"/>
<accession>A0A2T2N123</accession>
<dbReference type="Proteomes" id="UP000240883">
    <property type="component" value="Unassembled WGS sequence"/>
</dbReference>
<dbReference type="InterPro" id="IPR053137">
    <property type="entry name" value="NLR-like"/>
</dbReference>
<dbReference type="SUPFAM" id="SSF48452">
    <property type="entry name" value="TPR-like"/>
    <property type="match status" value="1"/>
</dbReference>
<evidence type="ECO:0000313" key="2">
    <source>
        <dbReference type="Proteomes" id="UP000240883"/>
    </source>
</evidence>
<sequence>MGFGEEGMVSVWKGAGEVYFGEGWWSEAEKLFVQVMETRKVKLGDDHPSTLTSMANLASTYWNQGRWDDAEKLDNLAFTWKRQGRHAEAIALMRQCVQSRYRKLGVNHSDFISSSATLAKWEGEQTSAILLAEGSLDEHDEEIL</sequence>
<dbReference type="Gene3D" id="1.25.40.10">
    <property type="entry name" value="Tetratricopeptide repeat domain"/>
    <property type="match status" value="2"/>
</dbReference>